<dbReference type="AlphaFoldDB" id="A0A5J4UBC6"/>
<evidence type="ECO:0000313" key="1">
    <source>
        <dbReference type="EMBL" id="KAA6367524.1"/>
    </source>
</evidence>
<dbReference type="EMBL" id="SNRW01018248">
    <property type="protein sequence ID" value="KAA6367524.1"/>
    <property type="molecule type" value="Genomic_DNA"/>
</dbReference>
<dbReference type="Proteomes" id="UP000324800">
    <property type="component" value="Unassembled WGS sequence"/>
</dbReference>
<accession>A0A5J4UBC6</accession>
<gene>
    <name evidence="1" type="ORF">EZS28_036949</name>
</gene>
<name>A0A5J4UBC6_9EUKA</name>
<sequence>MLRIQKKINFKVLFSFIIEQPVHIFQCTSAMMDEFGDDVEEEDEYDSDADLYAFDDLSISDYELEIEFSGLGAVGSNFDYYYYC</sequence>
<reference evidence="1 2" key="1">
    <citation type="submission" date="2019-03" db="EMBL/GenBank/DDBJ databases">
        <title>Single cell metagenomics reveals metabolic interactions within the superorganism composed of flagellate Streblomastix strix and complex community of Bacteroidetes bacteria on its surface.</title>
        <authorList>
            <person name="Treitli S.C."/>
            <person name="Kolisko M."/>
            <person name="Husnik F."/>
            <person name="Keeling P."/>
            <person name="Hampl V."/>
        </authorList>
    </citation>
    <scope>NUCLEOTIDE SEQUENCE [LARGE SCALE GENOMIC DNA]</scope>
    <source>
        <strain evidence="1">ST1C</strain>
    </source>
</reference>
<proteinExistence type="predicted"/>
<organism evidence="1 2">
    <name type="scientific">Streblomastix strix</name>
    <dbReference type="NCBI Taxonomy" id="222440"/>
    <lineage>
        <taxon>Eukaryota</taxon>
        <taxon>Metamonada</taxon>
        <taxon>Preaxostyla</taxon>
        <taxon>Oxymonadida</taxon>
        <taxon>Streblomastigidae</taxon>
        <taxon>Streblomastix</taxon>
    </lineage>
</organism>
<evidence type="ECO:0000313" key="2">
    <source>
        <dbReference type="Proteomes" id="UP000324800"/>
    </source>
</evidence>
<protein>
    <submittedName>
        <fullName evidence="1">Uncharacterized protein</fullName>
    </submittedName>
</protein>
<comment type="caution">
    <text evidence="1">The sequence shown here is derived from an EMBL/GenBank/DDBJ whole genome shotgun (WGS) entry which is preliminary data.</text>
</comment>